<dbReference type="InterPro" id="IPR037038">
    <property type="entry name" value="HepT-like_sf"/>
</dbReference>
<sequence>MSRLQELLSMIRGYYEEFVDALREYERGEERVYAVERLAQLIAQCILDFAAVLASRERGVKPGSYRELARWLARRAGLGSDLAEFLEGLAGFRNILVHMYAEIDRELEMEAFREIAEKTPHVVARLAELARDDPCIGEVKQRIRRAAERLGLRLVLLFGSLARSGCGRDVDLAVRLGRRPRSMLEVGRLQAVLEDELGVPVDLVVLDLGVSPALAKTLVDEAVLVYGDPGEAEEELLRLYKLYLDHVEASKAKAAAAGPQRQ</sequence>
<dbReference type="PANTHER" id="PTHR43852">
    <property type="entry name" value="NUCLEOTIDYLTRANSFERASE"/>
    <property type="match status" value="1"/>
</dbReference>
<dbReference type="KEGG" id="pdl:Pyrde_0412"/>
<dbReference type="InterPro" id="IPR043519">
    <property type="entry name" value="NT_sf"/>
</dbReference>
<evidence type="ECO:0000256" key="4">
    <source>
        <dbReference type="ARBA" id="ARBA00024207"/>
    </source>
</evidence>
<dbReference type="EMBL" id="NCQP01000007">
    <property type="protein sequence ID" value="OWJ53935.1"/>
    <property type="molecule type" value="Genomic_DNA"/>
</dbReference>
<proteinExistence type="inferred from homology"/>
<keyword evidence="2" id="KW-0540">Nuclease</keyword>
<organism evidence="5 7">
    <name type="scientific">Pyrodictium delaneyi</name>
    <dbReference type="NCBI Taxonomy" id="1273541"/>
    <lineage>
        <taxon>Archaea</taxon>
        <taxon>Thermoproteota</taxon>
        <taxon>Thermoprotei</taxon>
        <taxon>Desulfurococcales</taxon>
        <taxon>Pyrodictiaceae</taxon>
        <taxon>Pyrodictium</taxon>
    </lineage>
</organism>
<dbReference type="GO" id="GO:0110001">
    <property type="term" value="C:toxin-antitoxin complex"/>
    <property type="evidence" value="ECO:0007669"/>
    <property type="project" value="InterPro"/>
</dbReference>
<dbReference type="GO" id="GO:0016787">
    <property type="term" value="F:hydrolase activity"/>
    <property type="evidence" value="ECO:0007669"/>
    <property type="project" value="UniProtKB-KW"/>
</dbReference>
<reference evidence="5 7" key="1">
    <citation type="submission" date="2015-10" db="EMBL/GenBank/DDBJ databases">
        <title>Complete genome sequence of hyperthermophilic archaeon Pyrodictium delaneyi Su06.</title>
        <authorList>
            <person name="Jung J.-H."/>
            <person name="Lin J."/>
            <person name="Holden J.F."/>
            <person name="Park C.-S."/>
        </authorList>
    </citation>
    <scope>NUCLEOTIDE SEQUENCE [LARGE SCALE GENOMIC DNA]</scope>
    <source>
        <strain evidence="5 7">Su06</strain>
    </source>
</reference>
<dbReference type="RefSeq" id="WP_055407782.1">
    <property type="nucleotide sequence ID" value="NZ_CP013011.1"/>
</dbReference>
<keyword evidence="3" id="KW-0378">Hydrolase</keyword>
<dbReference type="CDD" id="cd05403">
    <property type="entry name" value="NT_KNTase_like"/>
    <property type="match status" value="1"/>
</dbReference>
<keyword evidence="8" id="KW-1185">Reference proteome</keyword>
<reference evidence="6 8" key="2">
    <citation type="submission" date="2017-05" db="EMBL/GenBank/DDBJ databases">
        <title>The draft genome of the hyperthermophilic archaeon 'Pyrodictium delaneyi strain Hulk', an iron and nitrate reducer, reveals the capacity for sulfate reduction.</title>
        <authorList>
            <person name="Demey L.M."/>
            <person name="Miller C."/>
            <person name="Manzella M."/>
            <person name="Reguera G."/>
            <person name="Kashefi K."/>
        </authorList>
    </citation>
    <scope>NUCLEOTIDE SEQUENCE [LARGE SCALE GENOMIC DNA]</scope>
    <source>
        <strain evidence="6 8">Hulk</strain>
    </source>
</reference>
<dbReference type="PANTHER" id="PTHR43852:SF3">
    <property type="entry name" value="NUCLEOTIDYLTRANSFERASE"/>
    <property type="match status" value="1"/>
</dbReference>
<dbReference type="STRING" id="1273541.Pyrde_0412"/>
<evidence type="ECO:0000256" key="2">
    <source>
        <dbReference type="ARBA" id="ARBA00022722"/>
    </source>
</evidence>
<accession>A0A0P0N1N1</accession>
<dbReference type="InterPro" id="IPR008201">
    <property type="entry name" value="HepT-like"/>
</dbReference>
<comment type="similarity">
    <text evidence="4">Belongs to the HepT RNase toxin family.</text>
</comment>
<evidence type="ECO:0000313" key="6">
    <source>
        <dbReference type="EMBL" id="OWJ53935.1"/>
    </source>
</evidence>
<evidence type="ECO:0000313" key="8">
    <source>
        <dbReference type="Proteomes" id="UP000196694"/>
    </source>
</evidence>
<evidence type="ECO:0000256" key="1">
    <source>
        <dbReference type="ARBA" id="ARBA00022649"/>
    </source>
</evidence>
<evidence type="ECO:0000256" key="3">
    <source>
        <dbReference type="ARBA" id="ARBA00022801"/>
    </source>
</evidence>
<dbReference type="AlphaFoldDB" id="A0A0P0N1N1"/>
<dbReference type="Proteomes" id="UP000058613">
    <property type="component" value="Chromosome"/>
</dbReference>
<dbReference type="GO" id="GO:0004540">
    <property type="term" value="F:RNA nuclease activity"/>
    <property type="evidence" value="ECO:0007669"/>
    <property type="project" value="InterPro"/>
</dbReference>
<evidence type="ECO:0000313" key="5">
    <source>
        <dbReference type="EMBL" id="ALL00462.1"/>
    </source>
</evidence>
<dbReference type="Pfam" id="PF01934">
    <property type="entry name" value="HepT-like"/>
    <property type="match status" value="1"/>
</dbReference>
<keyword evidence="1" id="KW-1277">Toxin-antitoxin system</keyword>
<dbReference type="Proteomes" id="UP000196694">
    <property type="component" value="Unassembled WGS sequence"/>
</dbReference>
<protein>
    <submittedName>
        <fullName evidence="5">Uncharacterized protein</fullName>
    </submittedName>
</protein>
<evidence type="ECO:0000313" key="7">
    <source>
        <dbReference type="Proteomes" id="UP000058613"/>
    </source>
</evidence>
<dbReference type="Gene3D" id="3.30.460.10">
    <property type="entry name" value="Beta Polymerase, domain 2"/>
    <property type="match status" value="1"/>
</dbReference>
<dbReference type="InterPro" id="IPR052930">
    <property type="entry name" value="TA_antitoxin_MntA"/>
</dbReference>
<gene>
    <name evidence="6" type="ORF">Pdsh_08595</name>
    <name evidence="5" type="ORF">Pyrde_0412</name>
</gene>
<dbReference type="SUPFAM" id="SSF81301">
    <property type="entry name" value="Nucleotidyltransferase"/>
    <property type="match status" value="1"/>
</dbReference>
<dbReference type="NCBIfam" id="NF047751">
    <property type="entry name" value="HepT_toxin"/>
    <property type="match status" value="1"/>
</dbReference>
<dbReference type="EMBL" id="CP013011">
    <property type="protein sequence ID" value="ALL00462.1"/>
    <property type="molecule type" value="Genomic_DNA"/>
</dbReference>
<name>A0A0P0N1N1_9CREN</name>
<dbReference type="Gene3D" id="1.20.120.580">
    <property type="entry name" value="bsu32300-like"/>
    <property type="match status" value="1"/>
</dbReference>
<dbReference type="OrthoDB" id="26889at2157"/>
<dbReference type="GeneID" id="26098736"/>